<evidence type="ECO:0000313" key="1">
    <source>
        <dbReference type="EMBL" id="QED23501.1"/>
    </source>
</evidence>
<dbReference type="RefSeq" id="WP_146820769.1">
    <property type="nucleotide sequence ID" value="NZ_CP029077.1"/>
</dbReference>
<proteinExistence type="predicted"/>
<organism evidence="1 2">
    <name type="scientific">Candidatus Deianiraea vastatrix</name>
    <dbReference type="NCBI Taxonomy" id="2163644"/>
    <lineage>
        <taxon>Bacteria</taxon>
        <taxon>Pseudomonadati</taxon>
        <taxon>Pseudomonadota</taxon>
        <taxon>Alphaproteobacteria</taxon>
        <taxon>Rickettsiales</taxon>
        <taxon>Candidatus Deianiraeaceae</taxon>
        <taxon>Candidatus Deianiraea</taxon>
    </lineage>
</organism>
<protein>
    <recommendedName>
        <fullName evidence="3">Lipoprotein</fullName>
    </recommendedName>
</protein>
<evidence type="ECO:0008006" key="3">
    <source>
        <dbReference type="Google" id="ProtNLM"/>
    </source>
</evidence>
<reference evidence="1 2" key="1">
    <citation type="journal article" date="2019" name="ISME J.">
        <title>Deianiraea, an extracellular bacterium associated with the ciliate Paramecium, suggests an alternative scenario for the evolution of Rickettsiales.</title>
        <authorList>
            <person name="Castelli M."/>
            <person name="Sabaneyeva E."/>
            <person name="Lanzoni O."/>
            <person name="Lebedeva N."/>
            <person name="Floriano A.M."/>
            <person name="Gaiarsa S."/>
            <person name="Benken K."/>
            <person name="Modeo L."/>
            <person name="Bandi C."/>
            <person name="Potekhin A."/>
            <person name="Sassera D."/>
            <person name="Petroni G."/>
        </authorList>
    </citation>
    <scope>NUCLEOTIDE SEQUENCE [LARGE SCALE GENOMIC DNA]</scope>
    <source>
        <strain evidence="1">CyL4-1</strain>
    </source>
</reference>
<keyword evidence="2" id="KW-1185">Reference proteome</keyword>
<gene>
    <name evidence="1" type="ORF">Deia_00710</name>
</gene>
<accession>A0A5B8XHB7</accession>
<dbReference type="EMBL" id="CP029077">
    <property type="protein sequence ID" value="QED23501.1"/>
    <property type="molecule type" value="Genomic_DNA"/>
</dbReference>
<dbReference type="PROSITE" id="PS51257">
    <property type="entry name" value="PROKAR_LIPOPROTEIN"/>
    <property type="match status" value="1"/>
</dbReference>
<dbReference type="AlphaFoldDB" id="A0A5B8XHB7"/>
<evidence type="ECO:0000313" key="2">
    <source>
        <dbReference type="Proteomes" id="UP000321934"/>
    </source>
</evidence>
<sequence length="229" mass="27167">MKKLCIFTLLIFLQSCYRYNPAIRANWAKNTEFEQQYGKNDIRLPMQNIPYIELYVARNKQYEDKEMQSRMTRYASNSYDRYASDLQEMRLVSDKIVNDVKTQAIKEQQNAKYIYNEEKEEYELDPSSIKPAISSPTLANRYAFNKRMGYKTSIPYKNAFEIISMRNKGYIPNAEYFQNMNVKYEKVKTMRDIEYVYPKKSAKEIYMMAGNSISEKVLQSAYGSYKTDD</sequence>
<dbReference type="Proteomes" id="UP000321934">
    <property type="component" value="Chromosome"/>
</dbReference>
<name>A0A5B8XHB7_9RICK</name>